<evidence type="ECO:0000313" key="1">
    <source>
        <dbReference type="EMBL" id="CAF1530058.1"/>
    </source>
</evidence>
<feature type="non-terminal residue" evidence="1">
    <location>
        <position position="1"/>
    </location>
</feature>
<name>A0A815VBX6_9BILA</name>
<protein>
    <submittedName>
        <fullName evidence="1">Uncharacterized protein</fullName>
    </submittedName>
</protein>
<accession>A0A815VBX6</accession>
<dbReference type="OrthoDB" id="10024097at2759"/>
<reference evidence="1" key="1">
    <citation type="submission" date="2021-02" db="EMBL/GenBank/DDBJ databases">
        <authorList>
            <person name="Nowell W R."/>
        </authorList>
    </citation>
    <scope>NUCLEOTIDE SEQUENCE</scope>
</reference>
<gene>
    <name evidence="1" type="ORF">RFH988_LOCUS39469</name>
</gene>
<organism evidence="1 2">
    <name type="scientific">Rotaria sordida</name>
    <dbReference type="NCBI Taxonomy" id="392033"/>
    <lineage>
        <taxon>Eukaryota</taxon>
        <taxon>Metazoa</taxon>
        <taxon>Spiralia</taxon>
        <taxon>Gnathifera</taxon>
        <taxon>Rotifera</taxon>
        <taxon>Eurotatoria</taxon>
        <taxon>Bdelloidea</taxon>
        <taxon>Philodinida</taxon>
        <taxon>Philodinidae</taxon>
        <taxon>Rotaria</taxon>
    </lineage>
</organism>
<evidence type="ECO:0000313" key="2">
    <source>
        <dbReference type="Proteomes" id="UP000663882"/>
    </source>
</evidence>
<dbReference type="EMBL" id="CAJNOO010019452">
    <property type="protein sequence ID" value="CAF1530058.1"/>
    <property type="molecule type" value="Genomic_DNA"/>
</dbReference>
<sequence>RDSPIRVHINKALEDYLTFVKRYMKIIYQCVQWREKLSWISQLYFKKIEQIHQQSISLSTKNEMILRYQID</sequence>
<feature type="non-terminal residue" evidence="1">
    <location>
        <position position="71"/>
    </location>
</feature>
<comment type="caution">
    <text evidence="1">The sequence shown here is derived from an EMBL/GenBank/DDBJ whole genome shotgun (WGS) entry which is preliminary data.</text>
</comment>
<proteinExistence type="predicted"/>
<dbReference type="AlphaFoldDB" id="A0A815VBX6"/>
<dbReference type="Proteomes" id="UP000663882">
    <property type="component" value="Unassembled WGS sequence"/>
</dbReference>